<feature type="compositionally biased region" description="Polar residues" evidence="4">
    <location>
        <begin position="278"/>
        <end position="289"/>
    </location>
</feature>
<evidence type="ECO:0000259" key="5">
    <source>
        <dbReference type="PROSITE" id="PS50021"/>
    </source>
</evidence>
<accession>A0A087QZY2</accession>
<name>A0A087QZY2_APTFO</name>
<evidence type="ECO:0000313" key="7">
    <source>
        <dbReference type="Proteomes" id="UP000053286"/>
    </source>
</evidence>
<reference evidence="6 7" key="1">
    <citation type="submission" date="2014-04" db="EMBL/GenBank/DDBJ databases">
        <title>Genome evolution of avian class.</title>
        <authorList>
            <person name="Zhang G."/>
            <person name="Li C."/>
        </authorList>
    </citation>
    <scope>NUCLEOTIDE SEQUENCE [LARGE SCALE GENOMIC DNA]</scope>
    <source>
        <strain evidence="6">BGI_AS27</strain>
    </source>
</reference>
<evidence type="ECO:0000256" key="1">
    <source>
        <dbReference type="ARBA" id="ARBA00009452"/>
    </source>
</evidence>
<feature type="compositionally biased region" description="Polar residues" evidence="4">
    <location>
        <begin position="932"/>
        <end position="947"/>
    </location>
</feature>
<organism evidence="6 7">
    <name type="scientific">Aptenodytes forsteri</name>
    <name type="common">Emperor penguin</name>
    <dbReference type="NCBI Taxonomy" id="9233"/>
    <lineage>
        <taxon>Eukaryota</taxon>
        <taxon>Metazoa</taxon>
        <taxon>Chordata</taxon>
        <taxon>Craniata</taxon>
        <taxon>Vertebrata</taxon>
        <taxon>Euteleostomi</taxon>
        <taxon>Archelosauria</taxon>
        <taxon>Archosauria</taxon>
        <taxon>Dinosauria</taxon>
        <taxon>Saurischia</taxon>
        <taxon>Theropoda</taxon>
        <taxon>Coelurosauria</taxon>
        <taxon>Aves</taxon>
        <taxon>Neognathae</taxon>
        <taxon>Neoaves</taxon>
        <taxon>Aequornithes</taxon>
        <taxon>Sphenisciformes</taxon>
        <taxon>Spheniscidae</taxon>
        <taxon>Aptenodytes</taxon>
    </lineage>
</organism>
<dbReference type="AlphaFoldDB" id="A0A087QZY2"/>
<feature type="compositionally biased region" description="Low complexity" evidence="4">
    <location>
        <begin position="133"/>
        <end position="144"/>
    </location>
</feature>
<gene>
    <name evidence="6" type="ORF">AS27_13461</name>
</gene>
<keyword evidence="7" id="KW-1185">Reference proteome</keyword>
<feature type="compositionally biased region" description="Polar residues" evidence="4">
    <location>
        <begin position="337"/>
        <end position="362"/>
    </location>
</feature>
<dbReference type="CDD" id="cd21257">
    <property type="entry name" value="CH_CYTSB"/>
    <property type="match status" value="1"/>
</dbReference>
<dbReference type="PANTHER" id="PTHR23167:SF3">
    <property type="entry name" value="CYTOSPIN-B"/>
    <property type="match status" value="1"/>
</dbReference>
<feature type="region of interest" description="Disordered" evidence="4">
    <location>
        <begin position="908"/>
        <end position="948"/>
    </location>
</feature>
<feature type="region of interest" description="Disordered" evidence="4">
    <location>
        <begin position="87"/>
        <end position="167"/>
    </location>
</feature>
<feature type="compositionally biased region" description="Low complexity" evidence="4">
    <location>
        <begin position="24"/>
        <end position="41"/>
    </location>
</feature>
<feature type="compositionally biased region" description="Low complexity" evidence="4">
    <location>
        <begin position="258"/>
        <end position="277"/>
    </location>
</feature>
<dbReference type="Proteomes" id="UP000053286">
    <property type="component" value="Unassembled WGS sequence"/>
</dbReference>
<feature type="compositionally biased region" description="Polar residues" evidence="4">
    <location>
        <begin position="308"/>
        <end position="320"/>
    </location>
</feature>
<feature type="compositionally biased region" description="Low complexity" evidence="4">
    <location>
        <begin position="915"/>
        <end position="926"/>
    </location>
</feature>
<evidence type="ECO:0000256" key="3">
    <source>
        <dbReference type="SAM" id="Coils"/>
    </source>
</evidence>
<keyword evidence="2 3" id="KW-0175">Coiled coil</keyword>
<comment type="similarity">
    <text evidence="1">Belongs to the cytospin-A family.</text>
</comment>
<feature type="region of interest" description="Disordered" evidence="4">
    <location>
        <begin position="258"/>
        <end position="362"/>
    </location>
</feature>
<sequence length="1070" mass="118583">MKSTARPWSAMAKQGSHGVDRGKSLSTTSTGMKTSKSSTSLAFESRLSKLKRASSDDMLTKPGVAAASGVSRLKKTITTGAISELAESRLKPSTGTVSAAKRTGIPAPREISSSVSRERAVLRGQANTRKTQPSPTSSGTPTPTKHVRPTSKSKQENETGDKAVLESQVRELLAEAKTKDSEITKLRCELKKCKEKGSLNAEGMGASNQNLETVSPVDIDPLIRTLQEKNRTFQKELASLGEENCVLKEKLLYLENSPLSDTTTSSGGDSSLPTPTTQESSFGSPSKNVSRGETDEHRQHVNGGALRNSGSSSSDVTKASLSPDASDFEHIADVPSRPTSSNSNHIKGSKCSTTGSSPNNISDLSVASLTERIQKMEENHHSTAEELQATLQELSDQQQMVQELTAENEKLVEEKALLETSFRQHRDRAEQLSQENEKLMTLLQERSKNEESRAQEGKVLELEQKCAEVLEKAQFEREKLLNIQQQLTSSLRSLEREHQDAQQVIKSLREENEKLLKLLEVEQQSNSTVTKTLEDCKIALEGLKIENGSLKTQLESEKQKAAEINAMGCTTDNSEVQEMLKVAHAEKDQLEASCTELKQELLKANSELKHIQGLLSKAENECGQLKEVCDRQAEQLSRTSQKLQEKTSENEADIKNLKETIFELEDQVEQHRAIKLHNNQLISDLESKAMKLEEQKQDTERQLKALTKQMKEDTEEWRRFQADLQTAVVVANDIKCEAQQELRVVKRKLQEEEEKSARLQKELDEVKGSNRLVTYKGQVLISVTANMHANTEEVESLEADTTNRWQGVCISRASPTPSESAATVKSLIKSFDLGCSGSTGQNITVHKVPRSPLSGIPVRTAPAAAVSPMQRHSVYNNAKPASKGVARHTDLSDLPLADLLKGRNEELKPDHYLRKSPSLESLSKPPMAFSSRMLTSTPSSLKPQSKLSVERKDPLAALAREYGGSKRNALLKWCQKKTEGYQNIDITNFSSSWSDGLAFCALLHTYLPAHIPYQELNSQDKKRNLLLAFQAAESVGIKPSLELSEMMYTDRPDWQSVMQYVAQIYKYFET</sequence>
<dbReference type="PANTHER" id="PTHR23167">
    <property type="entry name" value="CALPONIN HOMOLOGY DOMAIN-CONTAINING PROTEIN DDB_G0272472-RELATED"/>
    <property type="match status" value="1"/>
</dbReference>
<dbReference type="SUPFAM" id="SSF47576">
    <property type="entry name" value="Calponin-homology domain, CH-domain"/>
    <property type="match status" value="1"/>
</dbReference>
<protein>
    <submittedName>
        <fullName evidence="6">Cytospin-B</fullName>
    </submittedName>
</protein>
<dbReference type="FunFam" id="1.10.418.10:FF:000020">
    <property type="entry name" value="Cytospin-A isoform 1"/>
    <property type="match status" value="1"/>
</dbReference>
<dbReference type="SMART" id="SM00033">
    <property type="entry name" value="CH"/>
    <property type="match status" value="1"/>
</dbReference>
<dbReference type="InterPro" id="IPR036872">
    <property type="entry name" value="CH_dom_sf"/>
</dbReference>
<evidence type="ECO:0000256" key="4">
    <source>
        <dbReference type="SAM" id="MobiDB-lite"/>
    </source>
</evidence>
<feature type="coiled-coil region" evidence="3">
    <location>
        <begin position="742"/>
        <end position="769"/>
    </location>
</feature>
<dbReference type="Gene3D" id="1.10.418.10">
    <property type="entry name" value="Calponin-like domain"/>
    <property type="match status" value="1"/>
</dbReference>
<dbReference type="EMBL" id="KL226004">
    <property type="protein sequence ID" value="KFM06786.1"/>
    <property type="molecule type" value="Genomic_DNA"/>
</dbReference>
<proteinExistence type="inferred from homology"/>
<dbReference type="PROSITE" id="PS50021">
    <property type="entry name" value="CH"/>
    <property type="match status" value="1"/>
</dbReference>
<feature type="compositionally biased region" description="Basic and acidic residues" evidence="4">
    <location>
        <begin position="153"/>
        <end position="167"/>
    </location>
</feature>
<dbReference type="Pfam" id="PF00307">
    <property type="entry name" value="CH"/>
    <property type="match status" value="1"/>
</dbReference>
<dbReference type="InterPro" id="IPR001715">
    <property type="entry name" value="CH_dom"/>
</dbReference>
<feature type="region of interest" description="Disordered" evidence="4">
    <location>
        <begin position="1"/>
        <end position="43"/>
    </location>
</feature>
<feature type="compositionally biased region" description="Basic and acidic residues" evidence="4">
    <location>
        <begin position="290"/>
        <end position="299"/>
    </location>
</feature>
<dbReference type="InterPro" id="IPR050540">
    <property type="entry name" value="F-actin_Monoox_Mical"/>
</dbReference>
<evidence type="ECO:0000313" key="6">
    <source>
        <dbReference type="EMBL" id="KFM06786.1"/>
    </source>
</evidence>
<feature type="domain" description="Calponin-homology (CH)" evidence="5">
    <location>
        <begin position="964"/>
        <end position="1069"/>
    </location>
</feature>
<evidence type="ECO:0000256" key="2">
    <source>
        <dbReference type="ARBA" id="ARBA00023054"/>
    </source>
</evidence>
<feature type="coiled-coil region" evidence="3">
    <location>
        <begin position="366"/>
        <end position="716"/>
    </location>
</feature>